<dbReference type="EMBL" id="QJNU01000048">
    <property type="protein sequence ID" value="RYP09022.1"/>
    <property type="molecule type" value="Genomic_DNA"/>
</dbReference>
<sequence>MGLNICRKSLLSVSRVRFELDCRLDQDLFRIRRVHGALVSMQGKDCNQVFSRAAEFPSSAYGVRSSGWISLTMVTRRPTGKNASIKQAATPTFITASAATTAHIDSDLDSGLQQDPVPRECRRQQQHREEARDIRHEEGPGLGAARGQERDHQQRHPQVPALCLAYGNAYRSTPTSPAIAMYTMFRESITAGIGYDVTSNKEQSTMATAIIAVRCGVKPTILRNAMKAISSEMITTPTHGMPYIRHL</sequence>
<accession>A0A4Q4TQU5</accession>
<dbReference type="AlphaFoldDB" id="A0A4Q4TQU5"/>
<reference evidence="2 3" key="1">
    <citation type="submission" date="2018-06" db="EMBL/GenBank/DDBJ databases">
        <title>Complete Genomes of Monosporascus.</title>
        <authorList>
            <person name="Robinson A.J."/>
            <person name="Natvig D.O."/>
        </authorList>
    </citation>
    <scope>NUCLEOTIDE SEQUENCE [LARGE SCALE GENOMIC DNA]</scope>
    <source>
        <strain evidence="2 3">CBS 110550</strain>
    </source>
</reference>
<evidence type="ECO:0000256" key="1">
    <source>
        <dbReference type="SAM" id="MobiDB-lite"/>
    </source>
</evidence>
<feature type="compositionally biased region" description="Basic and acidic residues" evidence="1">
    <location>
        <begin position="117"/>
        <end position="139"/>
    </location>
</feature>
<gene>
    <name evidence="2" type="ORF">DL764_001518</name>
</gene>
<organism evidence="2 3">
    <name type="scientific">Monosporascus ibericus</name>
    <dbReference type="NCBI Taxonomy" id="155417"/>
    <lineage>
        <taxon>Eukaryota</taxon>
        <taxon>Fungi</taxon>
        <taxon>Dikarya</taxon>
        <taxon>Ascomycota</taxon>
        <taxon>Pezizomycotina</taxon>
        <taxon>Sordariomycetes</taxon>
        <taxon>Xylariomycetidae</taxon>
        <taxon>Xylariales</taxon>
        <taxon>Xylariales incertae sedis</taxon>
        <taxon>Monosporascus</taxon>
    </lineage>
</organism>
<keyword evidence="3" id="KW-1185">Reference proteome</keyword>
<proteinExistence type="predicted"/>
<dbReference type="OrthoDB" id="4758498at2759"/>
<comment type="caution">
    <text evidence="2">The sequence shown here is derived from an EMBL/GenBank/DDBJ whole genome shotgun (WGS) entry which is preliminary data.</text>
</comment>
<dbReference type="Proteomes" id="UP000293360">
    <property type="component" value="Unassembled WGS sequence"/>
</dbReference>
<evidence type="ECO:0000313" key="2">
    <source>
        <dbReference type="EMBL" id="RYP09022.1"/>
    </source>
</evidence>
<feature type="region of interest" description="Disordered" evidence="1">
    <location>
        <begin position="108"/>
        <end position="157"/>
    </location>
</feature>
<dbReference type="STRING" id="155417.A0A4Q4TQU5"/>
<evidence type="ECO:0000313" key="3">
    <source>
        <dbReference type="Proteomes" id="UP000293360"/>
    </source>
</evidence>
<protein>
    <submittedName>
        <fullName evidence="2">Uncharacterized protein</fullName>
    </submittedName>
</protein>
<name>A0A4Q4TQU5_9PEZI</name>